<gene>
    <name evidence="5" type="ORF">E4P47_08940</name>
</gene>
<dbReference type="InterPro" id="IPR036390">
    <property type="entry name" value="WH_DNA-bd_sf"/>
</dbReference>
<dbReference type="STRING" id="1122973.GCA_000379925_00821"/>
<evidence type="ECO:0000256" key="4">
    <source>
        <dbReference type="ARBA" id="ARBA00023163"/>
    </source>
</evidence>
<evidence type="ECO:0000313" key="6">
    <source>
        <dbReference type="Proteomes" id="UP000297225"/>
    </source>
</evidence>
<evidence type="ECO:0000256" key="3">
    <source>
        <dbReference type="ARBA" id="ARBA00023125"/>
    </source>
</evidence>
<dbReference type="Gene3D" id="1.10.4040.10">
    <property type="entry name" value="Penicillinase repressor domain"/>
    <property type="match status" value="1"/>
</dbReference>
<comment type="caution">
    <text evidence="5">The sequence shown here is derived from an EMBL/GenBank/DDBJ whole genome shotgun (WGS) entry which is preliminary data.</text>
</comment>
<proteinExistence type="inferred from homology"/>
<organism evidence="5 6">
    <name type="scientific">Porphyromonas levii</name>
    <dbReference type="NCBI Taxonomy" id="28114"/>
    <lineage>
        <taxon>Bacteria</taxon>
        <taxon>Pseudomonadati</taxon>
        <taxon>Bacteroidota</taxon>
        <taxon>Bacteroidia</taxon>
        <taxon>Bacteroidales</taxon>
        <taxon>Porphyromonadaceae</taxon>
        <taxon>Porphyromonas</taxon>
    </lineage>
</organism>
<dbReference type="OrthoDB" id="1098508at2"/>
<dbReference type="GO" id="GO:0003677">
    <property type="term" value="F:DNA binding"/>
    <property type="evidence" value="ECO:0007669"/>
    <property type="project" value="UniProtKB-KW"/>
</dbReference>
<dbReference type="AlphaFoldDB" id="A0A4Y8WMA1"/>
<dbReference type="SUPFAM" id="SSF46785">
    <property type="entry name" value="Winged helix' DNA-binding domain"/>
    <property type="match status" value="1"/>
</dbReference>
<keyword evidence="6" id="KW-1185">Reference proteome</keyword>
<accession>A0A4Y8WMA1</accession>
<name>A0A4Y8WMA1_9PORP</name>
<dbReference type="Gene3D" id="1.10.10.10">
    <property type="entry name" value="Winged helix-like DNA-binding domain superfamily/Winged helix DNA-binding domain"/>
    <property type="match status" value="1"/>
</dbReference>
<evidence type="ECO:0000256" key="1">
    <source>
        <dbReference type="ARBA" id="ARBA00011046"/>
    </source>
</evidence>
<dbReference type="EMBL" id="SPNC01000189">
    <property type="protein sequence ID" value="TFH94099.1"/>
    <property type="molecule type" value="Genomic_DNA"/>
</dbReference>
<reference evidence="5 6" key="1">
    <citation type="submission" date="2019-03" db="EMBL/GenBank/DDBJ databases">
        <title>Porphyromonas levii Isolated from the Uterus of Dairy Cows.</title>
        <authorList>
            <person name="Francis A.M."/>
        </authorList>
    </citation>
    <scope>NUCLEOTIDE SEQUENCE [LARGE SCALE GENOMIC DNA]</scope>
    <source>
        <strain evidence="5 6">AF5678</strain>
    </source>
</reference>
<keyword evidence="3" id="KW-0238">DNA-binding</keyword>
<dbReference type="Proteomes" id="UP000297225">
    <property type="component" value="Unassembled WGS sequence"/>
</dbReference>
<keyword evidence="4" id="KW-0804">Transcription</keyword>
<dbReference type="RefSeq" id="WP_018358073.1">
    <property type="nucleotide sequence ID" value="NZ_CP197400.1"/>
</dbReference>
<protein>
    <submittedName>
        <fullName evidence="5">BlaI/MecI/CopY family transcriptional regulator</fullName>
    </submittedName>
</protein>
<comment type="similarity">
    <text evidence="1">Belongs to the BlaI transcriptional regulatory family.</text>
</comment>
<dbReference type="GO" id="GO:0045892">
    <property type="term" value="P:negative regulation of DNA-templated transcription"/>
    <property type="evidence" value="ECO:0007669"/>
    <property type="project" value="InterPro"/>
</dbReference>
<dbReference type="PIRSF" id="PIRSF019455">
    <property type="entry name" value="CopR_AtkY"/>
    <property type="match status" value="1"/>
</dbReference>
<dbReference type="Pfam" id="PF03965">
    <property type="entry name" value="Penicillinase_R"/>
    <property type="match status" value="1"/>
</dbReference>
<evidence type="ECO:0000313" key="5">
    <source>
        <dbReference type="EMBL" id="TFH94099.1"/>
    </source>
</evidence>
<dbReference type="InterPro" id="IPR005650">
    <property type="entry name" value="BlaI_family"/>
</dbReference>
<dbReference type="GeneID" id="66796491"/>
<evidence type="ECO:0000256" key="2">
    <source>
        <dbReference type="ARBA" id="ARBA00023015"/>
    </source>
</evidence>
<keyword evidence="2" id="KW-0805">Transcription regulation</keyword>
<dbReference type="InterPro" id="IPR036388">
    <property type="entry name" value="WH-like_DNA-bd_sf"/>
</dbReference>
<sequence length="126" mass="14703">MSNKEFLNGLSPMEEDFLRALWAIGEGEISDAIKLMEYRNTPYTTIASVVAKLEEKDYVQKVGKRRGHVYAPLISQEEYYGKTLKYLVSNFFTGSYKNMVQYFARHDKVSREEIEEVLRMIDEGEE</sequence>